<dbReference type="InterPro" id="IPR019692">
    <property type="entry name" value="CFP-6_PH"/>
</dbReference>
<evidence type="ECO:0000313" key="4">
    <source>
        <dbReference type="Proteomes" id="UP000316096"/>
    </source>
</evidence>
<dbReference type="Proteomes" id="UP000316096">
    <property type="component" value="Unassembled WGS sequence"/>
</dbReference>
<feature type="transmembrane region" description="Helical" evidence="1">
    <location>
        <begin position="12"/>
        <end position="34"/>
    </location>
</feature>
<dbReference type="EMBL" id="VFOZ01000002">
    <property type="protein sequence ID" value="TQL90796.1"/>
    <property type="molecule type" value="Genomic_DNA"/>
</dbReference>
<name>A0A543C178_9ACTN</name>
<dbReference type="AlphaFoldDB" id="A0A543C178"/>
<keyword evidence="4" id="KW-1185">Reference proteome</keyword>
<sequence length="151" mass="16455">MKVPESLTRWRVASTPTLLKFAGALLLAMVALLSGDERERLLLAGVGALALGVYGLRDIVAPVRLAADAEGLTVVSGFARRRRVPWREVERVALGEHRSLGLRTEILEIDAGESLHLFSRYDLGAPCAEVAETLQEMHDAALEEPGAEEER</sequence>
<keyword evidence="1" id="KW-1133">Transmembrane helix</keyword>
<gene>
    <name evidence="3" type="ORF">FB559_8109</name>
</gene>
<proteinExistence type="predicted"/>
<accession>A0A543C178</accession>
<protein>
    <submittedName>
        <fullName evidence="3">PH (Pleckstrin Homology) domain-containing protein</fullName>
    </submittedName>
</protein>
<reference evidence="3 4" key="1">
    <citation type="submission" date="2019-06" db="EMBL/GenBank/DDBJ databases">
        <title>Sequencing the genomes of 1000 actinobacteria strains.</title>
        <authorList>
            <person name="Klenk H.-P."/>
        </authorList>
    </citation>
    <scope>NUCLEOTIDE SEQUENCE [LARGE SCALE GENOMIC DNA]</scope>
    <source>
        <strain evidence="3 4">DSM 102200</strain>
    </source>
</reference>
<keyword evidence="1" id="KW-0812">Transmembrane</keyword>
<feature type="domain" description="Low molecular weight protein antigen 6 PH" evidence="2">
    <location>
        <begin position="63"/>
        <end position="140"/>
    </location>
</feature>
<evidence type="ECO:0000259" key="2">
    <source>
        <dbReference type="Pfam" id="PF10756"/>
    </source>
</evidence>
<dbReference type="Pfam" id="PF10756">
    <property type="entry name" value="bPH_6"/>
    <property type="match status" value="1"/>
</dbReference>
<evidence type="ECO:0000256" key="1">
    <source>
        <dbReference type="SAM" id="Phobius"/>
    </source>
</evidence>
<organism evidence="3 4">
    <name type="scientific">Actinoallomurus bryophytorum</name>
    <dbReference type="NCBI Taxonomy" id="1490222"/>
    <lineage>
        <taxon>Bacteria</taxon>
        <taxon>Bacillati</taxon>
        <taxon>Actinomycetota</taxon>
        <taxon>Actinomycetes</taxon>
        <taxon>Streptosporangiales</taxon>
        <taxon>Thermomonosporaceae</taxon>
        <taxon>Actinoallomurus</taxon>
    </lineage>
</organism>
<keyword evidence="1" id="KW-0472">Membrane</keyword>
<evidence type="ECO:0000313" key="3">
    <source>
        <dbReference type="EMBL" id="TQL90796.1"/>
    </source>
</evidence>
<comment type="caution">
    <text evidence="3">The sequence shown here is derived from an EMBL/GenBank/DDBJ whole genome shotgun (WGS) entry which is preliminary data.</text>
</comment>